<sequence>MAKVLVTGGAGFIGSHLVDKLIEEKNEVVVIDDLSLGKQEFVNPAASFYKMDIRDFSSIKNLFGGCEAVFHLAADPRLPLSIENPLLTHEINVTGTLNVLEACRMANVKKVIFSSSCAVYGDQVLPISEKNEPNPKSPYGLHKLIGEEYMRLYSDLFGLKTVSLRYFNVYGPRKTAEGGYPMVIPIFLKQKKEGKKLTIVGDGEQTRDYINVKDVVLANLIVWNSNLKSGECLNIGSGKQTSVNKIAEVIGGERENIPPRSGEMRFIEADISKAKELLGWSPTIKLEEGIVELKKEWALE</sequence>
<dbReference type="Proteomes" id="UP000034837">
    <property type="component" value="Unassembled WGS sequence"/>
</dbReference>
<dbReference type="PANTHER" id="PTHR43000">
    <property type="entry name" value="DTDP-D-GLUCOSE 4,6-DEHYDRATASE-RELATED"/>
    <property type="match status" value="1"/>
</dbReference>
<evidence type="ECO:0000259" key="2">
    <source>
        <dbReference type="Pfam" id="PF01370"/>
    </source>
</evidence>
<dbReference type="InterPro" id="IPR036291">
    <property type="entry name" value="NAD(P)-bd_dom_sf"/>
</dbReference>
<dbReference type="Pfam" id="PF01370">
    <property type="entry name" value="Epimerase"/>
    <property type="match status" value="1"/>
</dbReference>
<accession>A0A0G1A8Q2</accession>
<dbReference type="Gene3D" id="3.40.50.720">
    <property type="entry name" value="NAD(P)-binding Rossmann-like Domain"/>
    <property type="match status" value="1"/>
</dbReference>
<organism evidence="3 4">
    <name type="scientific">Candidatus Magasanikbacteria bacterium GW2011_GWA2_42_32</name>
    <dbReference type="NCBI Taxonomy" id="1619039"/>
    <lineage>
        <taxon>Bacteria</taxon>
        <taxon>Candidatus Magasanikiibacteriota</taxon>
    </lineage>
</organism>
<dbReference type="InterPro" id="IPR001509">
    <property type="entry name" value="Epimerase_deHydtase"/>
</dbReference>
<proteinExistence type="inferred from homology"/>
<evidence type="ECO:0000256" key="1">
    <source>
        <dbReference type="ARBA" id="ARBA00007637"/>
    </source>
</evidence>
<protein>
    <submittedName>
        <fullName evidence="3">NAD-dependent epimerase/dehydratase</fullName>
    </submittedName>
</protein>
<gene>
    <name evidence="3" type="ORF">UV20_C0001G0055</name>
</gene>
<dbReference type="AlphaFoldDB" id="A0A0G1A8Q2"/>
<comment type="similarity">
    <text evidence="1">Belongs to the NAD(P)-dependent epimerase/dehydratase family.</text>
</comment>
<evidence type="ECO:0000313" key="4">
    <source>
        <dbReference type="Proteomes" id="UP000034837"/>
    </source>
</evidence>
<reference evidence="3 4" key="1">
    <citation type="journal article" date="2015" name="Nature">
        <title>rRNA introns, odd ribosomes, and small enigmatic genomes across a large radiation of phyla.</title>
        <authorList>
            <person name="Brown C.T."/>
            <person name="Hug L.A."/>
            <person name="Thomas B.C."/>
            <person name="Sharon I."/>
            <person name="Castelle C.J."/>
            <person name="Singh A."/>
            <person name="Wilkins M.J."/>
            <person name="Williams K.H."/>
            <person name="Banfield J.F."/>
        </authorList>
    </citation>
    <scope>NUCLEOTIDE SEQUENCE [LARGE SCALE GENOMIC DNA]</scope>
</reference>
<dbReference type="EMBL" id="LCDO01000001">
    <property type="protein sequence ID" value="KKS57415.1"/>
    <property type="molecule type" value="Genomic_DNA"/>
</dbReference>
<feature type="domain" description="NAD-dependent epimerase/dehydratase" evidence="2">
    <location>
        <begin position="4"/>
        <end position="236"/>
    </location>
</feature>
<comment type="caution">
    <text evidence="3">The sequence shown here is derived from an EMBL/GenBank/DDBJ whole genome shotgun (WGS) entry which is preliminary data.</text>
</comment>
<name>A0A0G1A8Q2_9BACT</name>
<dbReference type="PATRIC" id="fig|1619039.3.peg.56"/>
<evidence type="ECO:0000313" key="3">
    <source>
        <dbReference type="EMBL" id="KKS57415.1"/>
    </source>
</evidence>
<dbReference type="SUPFAM" id="SSF51735">
    <property type="entry name" value="NAD(P)-binding Rossmann-fold domains"/>
    <property type="match status" value="1"/>
</dbReference>